<dbReference type="Proteomes" id="UP000295217">
    <property type="component" value="Unassembled WGS sequence"/>
</dbReference>
<gene>
    <name evidence="1" type="ORF">E1262_03245</name>
</gene>
<proteinExistence type="predicted"/>
<comment type="caution">
    <text evidence="1">The sequence shown here is derived from an EMBL/GenBank/DDBJ whole genome shotgun (WGS) entry which is preliminary data.</text>
</comment>
<dbReference type="GO" id="GO:0005975">
    <property type="term" value="P:carbohydrate metabolic process"/>
    <property type="evidence" value="ECO:0007669"/>
    <property type="project" value="InterPro"/>
</dbReference>
<sequence>MAAEAGGPTPPALRLDVLDASGAVAGSAAVAGNMAVDELTAGPFTVEVKIGAPSATGLHEIALSVLNASPAAFTGHVRLVATVADATDPWWLIPGLFYGENRPVDCDRRFPRFEAGADDPAGMVSDHWSFRSDRAATAAAFAWGDSGGVVVATAEASPCGPAGIGFAHRGTVADVHVVFPFREDPVTYYGSGTPLPAQAATYTWQPGERIELRAAAASLPADRHAYAPILRAVYEQNRLLHPVTPWVTVPEAAEIAAEGLVRWHYDPDPGVLLETVGFDREVTGGDGRPVDRQAMHVGWVSGIPWAYALLAHGRRVGSAAAVDAATRVIDFCCANLSPSGTFWGRWERAGGWTQSWTPIRDGLHARTLGEATLFLLRALSVRAADARESWVAAARSNLDVVRGRQRADGNLGSVHHAEDGRVLSWAGASGLTWIAAFCEAATLDDDGSYLAAAVRAGEYYAQFVEREFIHGAPEDVDLAPTSEDGYAAVMAYVALHRRTGDARWLDLARRAADWMLTFRYTYNVRFTPRTPLGVYGFATRGGDQASPSNQHVHAYGLVCTGELAELSAATGDPHYRERADEALTCFRQLLATADGELNSYRGMITERYYQTECFQPKGMVLTLSHAWSAGVLLLGCEQVLGTSD</sequence>
<evidence type="ECO:0000313" key="1">
    <source>
        <dbReference type="EMBL" id="TDD72336.1"/>
    </source>
</evidence>
<dbReference type="Gene3D" id="1.50.10.10">
    <property type="match status" value="1"/>
</dbReference>
<keyword evidence="2" id="KW-1185">Reference proteome</keyword>
<protein>
    <submittedName>
        <fullName evidence="1">Uncharacterized protein</fullName>
    </submittedName>
</protein>
<dbReference type="SUPFAM" id="SSF48208">
    <property type="entry name" value="Six-hairpin glycosidases"/>
    <property type="match status" value="1"/>
</dbReference>
<dbReference type="EMBL" id="SMLB01000003">
    <property type="protein sequence ID" value="TDD72336.1"/>
    <property type="molecule type" value="Genomic_DNA"/>
</dbReference>
<dbReference type="InterPro" id="IPR012341">
    <property type="entry name" value="6hp_glycosidase-like_sf"/>
</dbReference>
<reference evidence="1 2" key="1">
    <citation type="submission" date="2019-02" db="EMBL/GenBank/DDBJ databases">
        <title>Draft genome sequences of novel Actinobacteria.</title>
        <authorList>
            <person name="Sahin N."/>
            <person name="Ay H."/>
            <person name="Saygin H."/>
        </authorList>
    </citation>
    <scope>NUCLEOTIDE SEQUENCE [LARGE SCALE GENOMIC DNA]</scope>
    <source>
        <strain evidence="1 2">8K307</strain>
    </source>
</reference>
<dbReference type="InterPro" id="IPR008928">
    <property type="entry name" value="6-hairpin_glycosidase_sf"/>
</dbReference>
<dbReference type="AlphaFoldDB" id="A0A4R5AL89"/>
<dbReference type="OrthoDB" id="9762016at2"/>
<evidence type="ECO:0000313" key="2">
    <source>
        <dbReference type="Proteomes" id="UP000295217"/>
    </source>
</evidence>
<accession>A0A4R5AL89</accession>
<dbReference type="RefSeq" id="WP_132101599.1">
    <property type="nucleotide sequence ID" value="NZ_SMLB01000003.1"/>
</dbReference>
<organism evidence="1 2">
    <name type="scientific">Jiangella aurantiaca</name>
    <dbReference type="NCBI Taxonomy" id="2530373"/>
    <lineage>
        <taxon>Bacteria</taxon>
        <taxon>Bacillati</taxon>
        <taxon>Actinomycetota</taxon>
        <taxon>Actinomycetes</taxon>
        <taxon>Jiangellales</taxon>
        <taxon>Jiangellaceae</taxon>
        <taxon>Jiangella</taxon>
    </lineage>
</organism>
<name>A0A4R5AL89_9ACTN</name>